<dbReference type="InterPro" id="IPR023772">
    <property type="entry name" value="DNA-bd_HTH_TetR-type_CS"/>
</dbReference>
<evidence type="ECO:0000256" key="1">
    <source>
        <dbReference type="ARBA" id="ARBA00023015"/>
    </source>
</evidence>
<dbReference type="Gene3D" id="1.10.357.10">
    <property type="entry name" value="Tetracycline Repressor, domain 2"/>
    <property type="match status" value="1"/>
</dbReference>
<evidence type="ECO:0000256" key="3">
    <source>
        <dbReference type="ARBA" id="ARBA00023163"/>
    </source>
</evidence>
<feature type="DNA-binding region" description="H-T-H motif" evidence="4">
    <location>
        <begin position="36"/>
        <end position="55"/>
    </location>
</feature>
<keyword evidence="2 4" id="KW-0238">DNA-binding</keyword>
<dbReference type="Proteomes" id="UP001410795">
    <property type="component" value="Unassembled WGS sequence"/>
</dbReference>
<evidence type="ECO:0000259" key="5">
    <source>
        <dbReference type="PROSITE" id="PS50977"/>
    </source>
</evidence>
<sequence length="203" mass="22285">MKQPESRRQAKRRETHDRIAAAGLRLFLEHGYEATTLDAIAEAAGISRRTLFYYFASKDDIVLTWNGAGKVSSAIGPAILSQSPDSNPLDAARTCLVDLASQFEAPESRAVDALMRSSEGLRLRKDAVFVALESTLVEAFATLWLDPARQTELRTTAMIAVGVLRLALDDWRDSAVPRPLADHISEGFAALDQVDWSTTARRA</sequence>
<dbReference type="PROSITE" id="PS50977">
    <property type="entry name" value="HTH_TETR_2"/>
    <property type="match status" value="1"/>
</dbReference>
<dbReference type="Gene3D" id="1.10.10.60">
    <property type="entry name" value="Homeodomain-like"/>
    <property type="match status" value="1"/>
</dbReference>
<protein>
    <submittedName>
        <fullName evidence="6">TetR family transcriptional regulator</fullName>
    </submittedName>
</protein>
<reference evidence="7" key="1">
    <citation type="journal article" date="2019" name="Int. J. Syst. Evol. Microbiol.">
        <title>The Global Catalogue of Microorganisms (GCM) 10K type strain sequencing project: providing services to taxonomists for standard genome sequencing and annotation.</title>
        <authorList>
            <consortium name="The Broad Institute Genomics Platform"/>
            <consortium name="The Broad Institute Genome Sequencing Center for Infectious Disease"/>
            <person name="Wu L."/>
            <person name="Ma J."/>
        </authorList>
    </citation>
    <scope>NUCLEOTIDE SEQUENCE [LARGE SCALE GENOMIC DNA]</scope>
    <source>
        <strain evidence="7">JCM 16546</strain>
    </source>
</reference>
<dbReference type="PRINTS" id="PR00455">
    <property type="entry name" value="HTHTETR"/>
</dbReference>
<dbReference type="Pfam" id="PF00440">
    <property type="entry name" value="TetR_N"/>
    <property type="match status" value="1"/>
</dbReference>
<dbReference type="EMBL" id="BAAAYV010000016">
    <property type="protein sequence ID" value="GAA3664548.1"/>
    <property type="molecule type" value="Genomic_DNA"/>
</dbReference>
<evidence type="ECO:0000313" key="7">
    <source>
        <dbReference type="Proteomes" id="UP001410795"/>
    </source>
</evidence>
<organism evidence="6 7">
    <name type="scientific">Microbacterium marinilacus</name>
    <dbReference type="NCBI Taxonomy" id="415209"/>
    <lineage>
        <taxon>Bacteria</taxon>
        <taxon>Bacillati</taxon>
        <taxon>Actinomycetota</taxon>
        <taxon>Actinomycetes</taxon>
        <taxon>Micrococcales</taxon>
        <taxon>Microbacteriaceae</taxon>
        <taxon>Microbacterium</taxon>
    </lineage>
</organism>
<dbReference type="PANTHER" id="PTHR30055:SF238">
    <property type="entry name" value="MYCOFACTOCIN BIOSYNTHESIS TRANSCRIPTIONAL REGULATOR MFTR-RELATED"/>
    <property type="match status" value="1"/>
</dbReference>
<dbReference type="PROSITE" id="PS01081">
    <property type="entry name" value="HTH_TETR_1"/>
    <property type="match status" value="1"/>
</dbReference>
<keyword evidence="7" id="KW-1185">Reference proteome</keyword>
<gene>
    <name evidence="6" type="ORF">GCM10022202_28250</name>
</gene>
<keyword evidence="3" id="KW-0804">Transcription</keyword>
<name>A0ABP7BLV8_9MICO</name>
<feature type="domain" description="HTH tetR-type" evidence="5">
    <location>
        <begin position="13"/>
        <end position="73"/>
    </location>
</feature>
<comment type="caution">
    <text evidence="6">The sequence shown here is derived from an EMBL/GenBank/DDBJ whole genome shotgun (WGS) entry which is preliminary data.</text>
</comment>
<dbReference type="InterPro" id="IPR001647">
    <property type="entry name" value="HTH_TetR"/>
</dbReference>
<evidence type="ECO:0000256" key="4">
    <source>
        <dbReference type="PROSITE-ProRule" id="PRU00335"/>
    </source>
</evidence>
<evidence type="ECO:0000313" key="6">
    <source>
        <dbReference type="EMBL" id="GAA3664548.1"/>
    </source>
</evidence>
<evidence type="ECO:0000256" key="2">
    <source>
        <dbReference type="ARBA" id="ARBA00023125"/>
    </source>
</evidence>
<dbReference type="InterPro" id="IPR050109">
    <property type="entry name" value="HTH-type_TetR-like_transc_reg"/>
</dbReference>
<keyword evidence="1" id="KW-0805">Transcription regulation</keyword>
<dbReference type="PANTHER" id="PTHR30055">
    <property type="entry name" value="HTH-TYPE TRANSCRIPTIONAL REGULATOR RUTR"/>
    <property type="match status" value="1"/>
</dbReference>
<dbReference type="SUPFAM" id="SSF46689">
    <property type="entry name" value="Homeodomain-like"/>
    <property type="match status" value="1"/>
</dbReference>
<proteinExistence type="predicted"/>
<accession>A0ABP7BLV8</accession>
<dbReference type="InterPro" id="IPR009057">
    <property type="entry name" value="Homeodomain-like_sf"/>
</dbReference>
<dbReference type="RefSeq" id="WP_221857771.1">
    <property type="nucleotide sequence ID" value="NZ_BAAAYV010000016.1"/>
</dbReference>